<evidence type="ECO:0000313" key="16">
    <source>
        <dbReference type="Proteomes" id="UP000199256"/>
    </source>
</evidence>
<evidence type="ECO:0000256" key="3">
    <source>
        <dbReference type="ARBA" id="ARBA00022475"/>
    </source>
</evidence>
<feature type="coiled-coil region" evidence="7">
    <location>
        <begin position="149"/>
        <end position="204"/>
    </location>
</feature>
<feature type="transmembrane region" description="Helical" evidence="9">
    <location>
        <begin position="710"/>
        <end position="730"/>
    </location>
</feature>
<reference evidence="16" key="1">
    <citation type="submission" date="2016-10" db="EMBL/GenBank/DDBJ databases">
        <authorList>
            <person name="Varghese N."/>
            <person name="Submissions S."/>
        </authorList>
    </citation>
    <scope>NUCLEOTIDE SEQUENCE [LARGE SCALE GENOMIC DNA]</scope>
    <source>
        <strain evidence="16">DSM 241</strain>
    </source>
</reference>
<dbReference type="Gene3D" id="2.30.30.60">
    <property type="match status" value="1"/>
</dbReference>
<dbReference type="GO" id="GO:0005886">
    <property type="term" value="C:plasma membrane"/>
    <property type="evidence" value="ECO:0007669"/>
    <property type="project" value="UniProtKB-SubCell"/>
</dbReference>
<feature type="domain" description="Mechanosensitive ion channel MscS C-terminal" evidence="13">
    <location>
        <begin position="1023"/>
        <end position="1105"/>
    </location>
</feature>
<keyword evidence="3" id="KW-1003">Cell membrane</keyword>
<keyword evidence="10" id="KW-0732">Signal</keyword>
<dbReference type="SUPFAM" id="SSF82689">
    <property type="entry name" value="Mechanosensitive channel protein MscS (YggB), C-terminal domain"/>
    <property type="match status" value="1"/>
</dbReference>
<evidence type="ECO:0000256" key="4">
    <source>
        <dbReference type="ARBA" id="ARBA00022692"/>
    </source>
</evidence>
<sequence>MYRILSSLLILCLILPLSFPLHAQEPQGPAPLSQVTQAEIEALLGEMAAGRDRLGPLIDSIDTRPAEDWLEQSPEQHLTQRAGDESLEGTEQALWQSALEREQAAADRVRGALERANTARSTPQRLNDVMDRIRQSVAPLTPIEAERTIEDIDQDFTTLERRRQQAALELDQKRITLTRLEEQSRSQAETLERLSRERQQAMDQGQTINGAEMNEAQEAASQALIRQADARIIAAQLDAQTLPPRMETLSLEALALELESRWLVLRTTQLQRELNERSTEELRNLRADLRRLVNQEPDARTRFAGEIQSLNTRFQEIARTQTRIRELQADRERYTRLERELTQTLTNVRERLEVSGLNEALGGLFLEEQRRLRDLDEISYALADIEQELAQARLKSISLREQTVRSSPTPVITAADDRARAGLTRIQQEALAVHLQAEEVLADQLRQADLRARSVVALVDELQQILRETLLWWPSHTPVSLDWAMAAPSAVNSLADPASWREIRWALREVTIGSPVEMLLTLLVVSVLYAWGRGTPSQLRALAEKTRHRFTDHIKLTLLALGWSLVRAAPIPLLLMITSLRLELMPEVEFGVEVLATMLFSASIWWMAGHLVLLFTSTHGVARAHFGWNELTLQRLRRHLTWYLPTQLALILFLALAFAHPSELVFDIFGRLGLLASVIITGLLGWNLLAQPPEGTPFPIPERRRRLLRMTLATATLILATLTLAGYLLTVGELMARIIDTVIVLGLVWLASSLAARALILSETRLLIRRMREQRAKAAAAEGSGIAGAEGGLDIPERHLSLEDVNQQTRTLLRTAAGAGMILALFWAWSDMLPALTWLDGVTLWSRTIVVGDAEILSRVSLQDFLLAGFLGVVFTLAARNLPGLVEILLARSTTLDAAGRYTTTMLLRYVLAVVAVITVFSLLSLRWSELQWMVAALTLGLGFGLQEVVANFVSGLIVLLERPIRVGDTITIGEYSGTVARIRTRATTLVDWDNREVVVPNKNFITERLINWTLSDTTTRLVIPVGVSYDSDVDKVQEILMEVAQENPQVLDDPEPTVFFLNFGDSALTFELRVYVCQLRERLLTISELHHAIIKRFRKEGIEIAYPQMDLHIRDMTPLAATGASLQGGQ</sequence>
<name>A0A1H7PB48_9GAMM</name>
<gene>
    <name evidence="15" type="ORF">SAMN05444515_11399</name>
</gene>
<feature type="coiled-coil region" evidence="7">
    <location>
        <begin position="375"/>
        <end position="402"/>
    </location>
</feature>
<dbReference type="InterPro" id="IPR052702">
    <property type="entry name" value="MscS-like_channel"/>
</dbReference>
<keyword evidence="16" id="KW-1185">Reference proteome</keyword>
<feature type="region of interest" description="Disordered" evidence="8">
    <location>
        <begin position="65"/>
        <end position="87"/>
    </location>
</feature>
<keyword evidence="6 9" id="KW-0472">Membrane</keyword>
<dbReference type="InterPro" id="IPR023408">
    <property type="entry name" value="MscS_beta-dom_sf"/>
</dbReference>
<feature type="coiled-coil region" evidence="7">
    <location>
        <begin position="275"/>
        <end position="347"/>
    </location>
</feature>
<evidence type="ECO:0000256" key="1">
    <source>
        <dbReference type="ARBA" id="ARBA00004651"/>
    </source>
</evidence>
<proteinExistence type="inferred from homology"/>
<dbReference type="Proteomes" id="UP000199256">
    <property type="component" value="Unassembled WGS sequence"/>
</dbReference>
<feature type="transmembrane region" description="Helical" evidence="9">
    <location>
        <begin position="512"/>
        <end position="532"/>
    </location>
</feature>
<dbReference type="InterPro" id="IPR010920">
    <property type="entry name" value="LSM_dom_sf"/>
</dbReference>
<evidence type="ECO:0000256" key="2">
    <source>
        <dbReference type="ARBA" id="ARBA00008017"/>
    </source>
</evidence>
<evidence type="ECO:0000313" key="15">
    <source>
        <dbReference type="EMBL" id="SEL32664.1"/>
    </source>
</evidence>
<dbReference type="Pfam" id="PF21088">
    <property type="entry name" value="MS_channel_1st"/>
    <property type="match status" value="1"/>
</dbReference>
<evidence type="ECO:0000256" key="9">
    <source>
        <dbReference type="SAM" id="Phobius"/>
    </source>
</evidence>
<evidence type="ECO:0000256" key="7">
    <source>
        <dbReference type="SAM" id="Coils"/>
    </source>
</evidence>
<evidence type="ECO:0000256" key="8">
    <source>
        <dbReference type="SAM" id="MobiDB-lite"/>
    </source>
</evidence>
<dbReference type="PANTHER" id="PTHR30347">
    <property type="entry name" value="POTASSIUM CHANNEL RELATED"/>
    <property type="match status" value="1"/>
</dbReference>
<feature type="transmembrane region" description="Helical" evidence="9">
    <location>
        <begin position="668"/>
        <end position="689"/>
    </location>
</feature>
<evidence type="ECO:0000259" key="13">
    <source>
        <dbReference type="Pfam" id="PF21082"/>
    </source>
</evidence>
<feature type="transmembrane region" description="Helical" evidence="9">
    <location>
        <begin position="553"/>
        <end position="575"/>
    </location>
</feature>
<dbReference type="InterPro" id="IPR006686">
    <property type="entry name" value="MscS_channel_CS"/>
</dbReference>
<dbReference type="PROSITE" id="PS01246">
    <property type="entry name" value="UPF0003"/>
    <property type="match status" value="1"/>
</dbReference>
<keyword evidence="7" id="KW-0175">Coiled coil</keyword>
<dbReference type="InterPro" id="IPR006685">
    <property type="entry name" value="MscS_channel_2nd"/>
</dbReference>
<feature type="transmembrane region" description="Helical" evidence="9">
    <location>
        <begin position="934"/>
        <end position="961"/>
    </location>
</feature>
<dbReference type="PANTHER" id="PTHR30347:SF1">
    <property type="entry name" value="MECHANOSENSITIVE CHANNEL MSCK"/>
    <property type="match status" value="1"/>
</dbReference>
<feature type="transmembrane region" description="Helical" evidence="9">
    <location>
        <begin position="907"/>
        <end position="928"/>
    </location>
</feature>
<comment type="subcellular location">
    <subcellularLocation>
        <location evidence="1">Cell membrane</location>
        <topology evidence="1">Multi-pass membrane protein</topology>
    </subcellularLocation>
</comment>
<feature type="domain" description="Mechanosensitive ion channel inner membrane" evidence="12">
    <location>
        <begin position="518"/>
        <end position="845"/>
    </location>
</feature>
<feature type="signal peptide" evidence="10">
    <location>
        <begin position="1"/>
        <end position="23"/>
    </location>
</feature>
<feature type="transmembrane region" description="Helical" evidence="9">
    <location>
        <begin position="642"/>
        <end position="662"/>
    </location>
</feature>
<protein>
    <submittedName>
        <fullName evidence="15">Potassium efflux system protein</fullName>
    </submittedName>
</protein>
<evidence type="ECO:0000256" key="10">
    <source>
        <dbReference type="SAM" id="SignalP"/>
    </source>
</evidence>
<evidence type="ECO:0000256" key="6">
    <source>
        <dbReference type="ARBA" id="ARBA00023136"/>
    </source>
</evidence>
<dbReference type="Pfam" id="PF21082">
    <property type="entry name" value="MS_channel_3rd"/>
    <property type="match status" value="1"/>
</dbReference>
<feature type="transmembrane region" description="Helical" evidence="9">
    <location>
        <begin position="811"/>
        <end position="829"/>
    </location>
</feature>
<evidence type="ECO:0000259" key="11">
    <source>
        <dbReference type="Pfam" id="PF00924"/>
    </source>
</evidence>
<organism evidence="15 16">
    <name type="scientific">Ectothiorhodospira marina</name>
    <dbReference type="NCBI Taxonomy" id="1396821"/>
    <lineage>
        <taxon>Bacteria</taxon>
        <taxon>Pseudomonadati</taxon>
        <taxon>Pseudomonadota</taxon>
        <taxon>Gammaproteobacteria</taxon>
        <taxon>Chromatiales</taxon>
        <taxon>Ectothiorhodospiraceae</taxon>
        <taxon>Ectothiorhodospira</taxon>
    </lineage>
</organism>
<dbReference type="InterPro" id="IPR011066">
    <property type="entry name" value="MscS_channel_C_sf"/>
</dbReference>
<feature type="transmembrane region" description="Helical" evidence="9">
    <location>
        <begin position="595"/>
        <end position="621"/>
    </location>
</feature>
<dbReference type="SUPFAM" id="SSF82861">
    <property type="entry name" value="Mechanosensitive channel protein MscS (YggB), transmembrane region"/>
    <property type="match status" value="1"/>
</dbReference>
<dbReference type="Pfam" id="PF00924">
    <property type="entry name" value="MS_channel_2nd"/>
    <property type="match status" value="1"/>
</dbReference>
<dbReference type="STRING" id="1396821.SAMN05444515_11399"/>
<evidence type="ECO:0000259" key="14">
    <source>
        <dbReference type="Pfam" id="PF21088"/>
    </source>
</evidence>
<feature type="domain" description="Mechanosensitive ion channel MscS" evidence="11">
    <location>
        <begin position="949"/>
        <end position="1014"/>
    </location>
</feature>
<evidence type="ECO:0000259" key="12">
    <source>
        <dbReference type="Pfam" id="PF12794"/>
    </source>
</evidence>
<dbReference type="SUPFAM" id="SSF50182">
    <property type="entry name" value="Sm-like ribonucleoproteins"/>
    <property type="match status" value="1"/>
</dbReference>
<dbReference type="Gene3D" id="1.10.287.1260">
    <property type="match status" value="1"/>
</dbReference>
<feature type="transmembrane region" description="Helical" evidence="9">
    <location>
        <begin position="742"/>
        <end position="762"/>
    </location>
</feature>
<keyword evidence="5 9" id="KW-1133">Transmembrane helix</keyword>
<feature type="chain" id="PRO_5011519692" evidence="10">
    <location>
        <begin position="24"/>
        <end position="1131"/>
    </location>
</feature>
<dbReference type="RefSeq" id="WP_090254559.1">
    <property type="nucleotide sequence ID" value="NZ_FOAA01000013.1"/>
</dbReference>
<dbReference type="InterPro" id="IPR011014">
    <property type="entry name" value="MscS_channel_TM-2"/>
</dbReference>
<comment type="similarity">
    <text evidence="2">Belongs to the MscS (TC 1.A.23) family.</text>
</comment>
<dbReference type="InterPro" id="IPR025692">
    <property type="entry name" value="MscS_IM_dom1"/>
</dbReference>
<dbReference type="Pfam" id="PF12794">
    <property type="entry name" value="MscS_TM"/>
    <property type="match status" value="1"/>
</dbReference>
<evidence type="ECO:0000256" key="5">
    <source>
        <dbReference type="ARBA" id="ARBA00022989"/>
    </source>
</evidence>
<feature type="transmembrane region" description="Helical" evidence="9">
    <location>
        <begin position="865"/>
        <end position="886"/>
    </location>
</feature>
<keyword evidence="4 9" id="KW-0812">Transmembrane</keyword>
<accession>A0A1H7PB48</accession>
<dbReference type="Gene3D" id="3.30.70.100">
    <property type="match status" value="1"/>
</dbReference>
<feature type="domain" description="Mechanosensitive ion channel transmembrane helices 2/3" evidence="14">
    <location>
        <begin position="907"/>
        <end position="947"/>
    </location>
</feature>
<dbReference type="InterPro" id="IPR049142">
    <property type="entry name" value="MS_channel_1st"/>
</dbReference>
<dbReference type="InterPro" id="IPR049278">
    <property type="entry name" value="MS_channel_C"/>
</dbReference>
<dbReference type="GO" id="GO:0008381">
    <property type="term" value="F:mechanosensitive monoatomic ion channel activity"/>
    <property type="evidence" value="ECO:0007669"/>
    <property type="project" value="UniProtKB-ARBA"/>
</dbReference>
<dbReference type="AlphaFoldDB" id="A0A1H7PB48"/>
<dbReference type="OrthoDB" id="9799209at2"/>
<dbReference type="EMBL" id="FOAA01000013">
    <property type="protein sequence ID" value="SEL32664.1"/>
    <property type="molecule type" value="Genomic_DNA"/>
</dbReference>